<evidence type="ECO:0000313" key="1">
    <source>
        <dbReference type="EnsemblPlants" id="AVESA.00010b.r2.3AG0422090.1.CDS"/>
    </source>
</evidence>
<reference evidence="1" key="1">
    <citation type="submission" date="2021-05" db="EMBL/GenBank/DDBJ databases">
        <authorList>
            <person name="Scholz U."/>
            <person name="Mascher M."/>
            <person name="Fiebig A."/>
        </authorList>
    </citation>
    <scope>NUCLEOTIDE SEQUENCE [LARGE SCALE GENOMIC DNA]</scope>
</reference>
<proteinExistence type="predicted"/>
<name>A0ACD5VGU2_AVESA</name>
<reference evidence="1" key="2">
    <citation type="submission" date="2025-09" db="UniProtKB">
        <authorList>
            <consortium name="EnsemblPlants"/>
        </authorList>
    </citation>
    <scope>IDENTIFICATION</scope>
</reference>
<organism evidence="1 2">
    <name type="scientific">Avena sativa</name>
    <name type="common">Oat</name>
    <dbReference type="NCBI Taxonomy" id="4498"/>
    <lineage>
        <taxon>Eukaryota</taxon>
        <taxon>Viridiplantae</taxon>
        <taxon>Streptophyta</taxon>
        <taxon>Embryophyta</taxon>
        <taxon>Tracheophyta</taxon>
        <taxon>Spermatophyta</taxon>
        <taxon>Magnoliopsida</taxon>
        <taxon>Liliopsida</taxon>
        <taxon>Poales</taxon>
        <taxon>Poaceae</taxon>
        <taxon>BOP clade</taxon>
        <taxon>Pooideae</taxon>
        <taxon>Poodae</taxon>
        <taxon>Poeae</taxon>
        <taxon>Poeae Chloroplast Group 1 (Aveneae type)</taxon>
        <taxon>Aveninae</taxon>
        <taxon>Avena</taxon>
    </lineage>
</organism>
<dbReference type="Proteomes" id="UP001732700">
    <property type="component" value="Chromosome 3A"/>
</dbReference>
<dbReference type="EnsemblPlants" id="AVESA.00010b.r2.3AG0422090.1">
    <property type="protein sequence ID" value="AVESA.00010b.r2.3AG0422090.1.CDS"/>
    <property type="gene ID" value="AVESA.00010b.r2.3AG0422090"/>
</dbReference>
<evidence type="ECO:0000313" key="2">
    <source>
        <dbReference type="Proteomes" id="UP001732700"/>
    </source>
</evidence>
<protein>
    <submittedName>
        <fullName evidence="1">Uncharacterized protein</fullName>
    </submittedName>
</protein>
<sequence>MPPPSASAARFAAHWVADALAGDDTLDFSVVRALVGASPESLARAPEDTRERVALRCLQEAVAVSAEGEVAAGAAVAGGKMLRVDATRSCKEVLLDLIGQVRSPGSLEKDMLQPFNEDIQKFICMKIPTLPVTSFELLREVNPEITSMVPLSAVEKSGKNNVNDQSFCIISHDHVNTEKHGCPGDNSDLQRENLTVFVGETDTRDGEGPHDGGTNIQSSKDLSHRGSTMQATVAPDSDRSTDALPIYTSKKSHLHEFVVADDTDMIAQPFGRKTRNSPQHDHYQKTSKDLDEGSARIQLVHKDPGHNELSLQTAGAVPSVSYAAVQEDKSETKHPQEDATEHSQIFKQRNGDKANLEVSSAGKANPVLQDDGNILKNTSCGDQTAIYSPCCNVALHNKSSEVDSLSEKNTEKNMADRSVLNSPQDGNKEGTKQAANKKIMGNAVVETSNVHCSDDSSSDFAAACLLSLMSNMPSSTTQDKDANGSIEGFTEQDLCIKCGKDGQLLKCSTCSLAAHDSCFGSSVTFDVSGQLYCPVCFYNKATEAYQKAKTAYSKARKNLSAFLGTKQCAKQHDEQSPGKQPAATSSKYHLNECNTSNRQGNNQSEADSLSHRDEEPGQLRKKQRTNDTSDACPEENQLNGCNASKRQDNDQPEADNLSRKDEEPCQQRKKQRKNDTNDACPEEDQLNGCNTSLRQGNHQSGAYNLSHKYLEPGQQKTNATTDTCTEEVITEKACFVLNSGFATNKDCVLHYKRRQVHVAEDSEDGNGKHGQPVENAEACEDGNGKHGQPVENAEAREDGNDNSFYEAQHSSQSRCSPVTSQNVEADKHDCRTNSHEFENSDQIEASSSNDSGKRSSPPWRNMRRHKARLQQKQTVVSNNSKKALGCQDEHMPSPSRKWNYAYPPKRYSNPVGPVGRRSKLCWTEEEEQGLRDAMLKFTGKDDGPIPWVQILEYGRDVFHKTRLPSDLRVKWRNMKKKSCS</sequence>
<accession>A0ACD5VGU2</accession>
<keyword evidence="2" id="KW-1185">Reference proteome</keyword>